<dbReference type="Ensembl" id="ENSEBUT00000001081.1">
    <property type="protein sequence ID" value="ENSEBUP00000000775.1"/>
    <property type="gene ID" value="ENSEBUG00000000832.1"/>
</dbReference>
<dbReference type="SMART" id="SM00181">
    <property type="entry name" value="EGF"/>
    <property type="match status" value="2"/>
</dbReference>
<dbReference type="Pfam" id="PF00053">
    <property type="entry name" value="EGF_laminin"/>
    <property type="match status" value="2"/>
</dbReference>
<dbReference type="GeneTree" id="ENSGT00940000153601"/>
<feature type="disulfide bond" evidence="7">
    <location>
        <begin position="489"/>
        <end position="501"/>
    </location>
</feature>
<dbReference type="SMART" id="SM00136">
    <property type="entry name" value="LamNT"/>
    <property type="match status" value="1"/>
</dbReference>
<dbReference type="Pfam" id="PF24973">
    <property type="entry name" value="EGF_LMN_ATRN"/>
    <property type="match status" value="1"/>
</dbReference>
<dbReference type="Gene3D" id="2.60.120.260">
    <property type="entry name" value="Galactose-binding domain-like"/>
    <property type="match status" value="1"/>
</dbReference>
<evidence type="ECO:0000256" key="5">
    <source>
        <dbReference type="ARBA" id="ARBA00023292"/>
    </source>
</evidence>
<evidence type="ECO:0000256" key="8">
    <source>
        <dbReference type="SAM" id="MobiDB-lite"/>
    </source>
</evidence>
<feature type="domain" description="EGF-like" evidence="9">
    <location>
        <begin position="532"/>
        <end position="567"/>
    </location>
</feature>
<keyword evidence="5 7" id="KW-0424">Laminin EGF-like domain</keyword>
<evidence type="ECO:0000313" key="13">
    <source>
        <dbReference type="Proteomes" id="UP000694388"/>
    </source>
</evidence>
<evidence type="ECO:0000256" key="1">
    <source>
        <dbReference type="ARBA" id="ARBA00022729"/>
    </source>
</evidence>
<reference evidence="12" key="2">
    <citation type="submission" date="2025-09" db="UniProtKB">
        <authorList>
            <consortium name="Ensembl"/>
        </authorList>
    </citation>
    <scope>IDENTIFICATION</scope>
</reference>
<dbReference type="InterPro" id="IPR008211">
    <property type="entry name" value="Laminin_N"/>
</dbReference>
<accession>A0A8C4N8Z2</accession>
<dbReference type="CDD" id="cd00055">
    <property type="entry name" value="EGF_Lam"/>
    <property type="match status" value="3"/>
</dbReference>
<dbReference type="FunFam" id="2.60.120.260:FF:000005">
    <property type="entry name" value="Netrin G1"/>
    <property type="match status" value="1"/>
</dbReference>
<feature type="disulfide bond" evidence="7">
    <location>
        <begin position="509"/>
        <end position="518"/>
    </location>
</feature>
<keyword evidence="1" id="KW-0732">Signal</keyword>
<dbReference type="AlphaFoldDB" id="A0A8C4N8Z2"/>
<reference evidence="12" key="1">
    <citation type="submission" date="2025-08" db="UniProtKB">
        <authorList>
            <consortium name="Ensembl"/>
        </authorList>
    </citation>
    <scope>IDENTIFICATION</scope>
</reference>
<dbReference type="InterPro" id="IPR002049">
    <property type="entry name" value="LE_dom"/>
</dbReference>
<feature type="domain" description="Laminin EGF-like" evidence="10">
    <location>
        <begin position="489"/>
        <end position="533"/>
    </location>
</feature>
<feature type="region of interest" description="Disordered" evidence="8">
    <location>
        <begin position="1"/>
        <end position="25"/>
    </location>
</feature>
<keyword evidence="2" id="KW-0677">Repeat</keyword>
<dbReference type="InterPro" id="IPR000742">
    <property type="entry name" value="EGF"/>
</dbReference>
<dbReference type="Proteomes" id="UP000694388">
    <property type="component" value="Unplaced"/>
</dbReference>
<keyword evidence="4" id="KW-0325">Glycoprotein</keyword>
<dbReference type="PROSITE" id="PS01248">
    <property type="entry name" value="EGF_LAM_1"/>
    <property type="match status" value="1"/>
</dbReference>
<dbReference type="SUPFAM" id="SSF57196">
    <property type="entry name" value="EGF/Laminin"/>
    <property type="match status" value="3"/>
</dbReference>
<evidence type="ECO:0008006" key="14">
    <source>
        <dbReference type="Google" id="ProtNLM"/>
    </source>
</evidence>
<keyword evidence="3 6" id="KW-1015">Disulfide bond</keyword>
<name>A0A8C4N8Z2_EPTBU</name>
<dbReference type="PROSITE" id="PS50027">
    <property type="entry name" value="EGF_LAM_2"/>
    <property type="match status" value="1"/>
</dbReference>
<keyword evidence="13" id="KW-1185">Reference proteome</keyword>
<evidence type="ECO:0000256" key="3">
    <source>
        <dbReference type="ARBA" id="ARBA00023157"/>
    </source>
</evidence>
<comment type="caution">
    <text evidence="6">Lacks conserved residue(s) required for the propagation of feature annotation.</text>
</comment>
<dbReference type="PANTHER" id="PTHR10574">
    <property type="entry name" value="NETRIN/LAMININ-RELATED"/>
    <property type="match status" value="1"/>
</dbReference>
<dbReference type="PROSITE" id="PS01186">
    <property type="entry name" value="EGF_2"/>
    <property type="match status" value="1"/>
</dbReference>
<dbReference type="GO" id="GO:0009887">
    <property type="term" value="P:animal organ morphogenesis"/>
    <property type="evidence" value="ECO:0007669"/>
    <property type="project" value="TreeGrafter"/>
</dbReference>
<dbReference type="InterPro" id="IPR050440">
    <property type="entry name" value="Laminin/Netrin_ECM"/>
</dbReference>
<dbReference type="InterPro" id="IPR056863">
    <property type="entry name" value="LMN_ATRN_NET-like_EGF"/>
</dbReference>
<evidence type="ECO:0000256" key="7">
    <source>
        <dbReference type="PROSITE-ProRule" id="PRU00460"/>
    </source>
</evidence>
<feature type="domain" description="Laminin N-terminal" evidence="11">
    <location>
        <begin position="80"/>
        <end position="331"/>
    </location>
</feature>
<evidence type="ECO:0000256" key="6">
    <source>
        <dbReference type="PROSITE-ProRule" id="PRU00076"/>
    </source>
</evidence>
<organism evidence="12 13">
    <name type="scientific">Eptatretus burgeri</name>
    <name type="common">Inshore hagfish</name>
    <dbReference type="NCBI Taxonomy" id="7764"/>
    <lineage>
        <taxon>Eukaryota</taxon>
        <taxon>Metazoa</taxon>
        <taxon>Chordata</taxon>
        <taxon>Craniata</taxon>
        <taxon>Vertebrata</taxon>
        <taxon>Cyclostomata</taxon>
        <taxon>Myxini</taxon>
        <taxon>Myxiniformes</taxon>
        <taxon>Myxinidae</taxon>
        <taxon>Eptatretinae</taxon>
        <taxon>Eptatretus</taxon>
    </lineage>
</organism>
<dbReference type="FunFam" id="2.10.25.10:FF:000188">
    <property type="entry name" value="Laminin subunit gamma 2"/>
    <property type="match status" value="1"/>
</dbReference>
<dbReference type="GO" id="GO:0005604">
    <property type="term" value="C:basement membrane"/>
    <property type="evidence" value="ECO:0007669"/>
    <property type="project" value="UniProtKB-ARBA"/>
</dbReference>
<evidence type="ECO:0000259" key="10">
    <source>
        <dbReference type="PROSITE" id="PS50027"/>
    </source>
</evidence>
<dbReference type="PANTHER" id="PTHR10574:SF440">
    <property type="entry name" value="LAMININ EGF-LIKE DOMAIN-CONTAINING PROTEIN"/>
    <property type="match status" value="1"/>
</dbReference>
<evidence type="ECO:0000259" key="11">
    <source>
        <dbReference type="PROSITE" id="PS51117"/>
    </source>
</evidence>
<dbReference type="Gene3D" id="2.10.25.10">
    <property type="entry name" value="Laminin"/>
    <property type="match status" value="3"/>
</dbReference>
<protein>
    <recommendedName>
        <fullName evidence="14">Netrin-G2</fullName>
    </recommendedName>
</protein>
<feature type="compositionally biased region" description="Low complexity" evidence="8">
    <location>
        <begin position="1"/>
        <end position="12"/>
    </location>
</feature>
<evidence type="ECO:0000259" key="9">
    <source>
        <dbReference type="PROSITE" id="PS50026"/>
    </source>
</evidence>
<dbReference type="Pfam" id="PF00055">
    <property type="entry name" value="Laminin_N"/>
    <property type="match status" value="1"/>
</dbReference>
<proteinExistence type="predicted"/>
<dbReference type="FunFam" id="2.10.25.10:FF:000180">
    <property type="entry name" value="Netrin G2"/>
    <property type="match status" value="1"/>
</dbReference>
<dbReference type="PROSITE" id="PS50026">
    <property type="entry name" value="EGF_3"/>
    <property type="match status" value="1"/>
</dbReference>
<dbReference type="SMART" id="SM00180">
    <property type="entry name" value="EGF_Lam"/>
    <property type="match status" value="3"/>
</dbReference>
<keyword evidence="6" id="KW-0245">EGF-like domain</keyword>
<dbReference type="GO" id="GO:0009888">
    <property type="term" value="P:tissue development"/>
    <property type="evidence" value="ECO:0007669"/>
    <property type="project" value="TreeGrafter"/>
</dbReference>
<dbReference type="PROSITE" id="PS51117">
    <property type="entry name" value="LAMININ_NTER"/>
    <property type="match status" value="1"/>
</dbReference>
<feature type="disulfide bond" evidence="6">
    <location>
        <begin position="557"/>
        <end position="566"/>
    </location>
</feature>
<evidence type="ECO:0000256" key="4">
    <source>
        <dbReference type="ARBA" id="ARBA00023180"/>
    </source>
</evidence>
<evidence type="ECO:0000313" key="12">
    <source>
        <dbReference type="Ensembl" id="ENSEBUP00000000775.1"/>
    </source>
</evidence>
<dbReference type="GO" id="GO:0007409">
    <property type="term" value="P:axonogenesis"/>
    <property type="evidence" value="ECO:0007669"/>
    <property type="project" value="TreeGrafter"/>
</dbReference>
<sequence>MRTPSSRSAASPRPSPGPGRERLGAPVMRRAARVVAPDLARLVLATCLALTCGGGAARANYDTCQRAVRWDVERGTDTWELAACRPESVDLGRLARVHVEPADATCGHQRERFCNLENPYMCSQECDATMPELAHPPELMFDVERRGRPTFWQSAPWRHYPEPFHVFLTLSWNKTVVLTEDIVIAFPFGWPKAMVLEKSLDYGQTWQPLQYYADNCLEEFEMEPQSSHQLTQSTSILIFCTEDYAHPFMLGEIKMLRFELKDRFALFAGPHHDNLASLYGRLDTNPGLRDFFMLTDLRLRLLHPATGGTLVDNENLIKYFYAISDISLHGRCWCNLHASSCSMSDGRLTCSCQHYTEGPDCNRCTRGYHGSTWWSGSYLPYPVGTANPCVAEDPGSAAKVVSSSFPKPKQVATPLLPKLDAFLEQAHDGSTVCHCHGHSSRCSIIEPMNTMTCVSCKHNTWGLHCEFCRQGFLRNLSLPLHHKNVCVACNCNSFGSSSNRCNQMGQCECKARAVGLRCDLCDPGYFWNRGCQPNVCDDNLLRCQNGGRCRGKRACVCPTPYSGVLCQELNCQDGECSHAVLHPAAASMHTFRFLFYYLFIITCHLLA</sequence>
<dbReference type="PROSITE" id="PS00022">
    <property type="entry name" value="EGF_1"/>
    <property type="match status" value="1"/>
</dbReference>
<evidence type="ECO:0000256" key="2">
    <source>
        <dbReference type="ARBA" id="ARBA00022737"/>
    </source>
</evidence>